<keyword evidence="3 6" id="KW-0812">Transmembrane</keyword>
<name>A0A174NLD3_9FIRM</name>
<feature type="transmembrane region" description="Helical" evidence="6">
    <location>
        <begin position="351"/>
        <end position="373"/>
    </location>
</feature>
<gene>
    <name evidence="7" type="ORF">ERS852407_06099</name>
</gene>
<feature type="transmembrane region" description="Helical" evidence="6">
    <location>
        <begin position="51"/>
        <end position="73"/>
    </location>
</feature>
<evidence type="ECO:0000313" key="8">
    <source>
        <dbReference type="Proteomes" id="UP000095651"/>
    </source>
</evidence>
<comment type="subcellular location">
    <subcellularLocation>
        <location evidence="1">Cell membrane</location>
        <topology evidence="1">Multi-pass membrane protein</topology>
    </subcellularLocation>
</comment>
<protein>
    <submittedName>
        <fullName evidence="7">Membrane protein involved in the export of O-antigen and teichoic acid</fullName>
    </submittedName>
</protein>
<feature type="transmembrane region" description="Helical" evidence="6">
    <location>
        <begin position="380"/>
        <end position="397"/>
    </location>
</feature>
<feature type="transmembrane region" description="Helical" evidence="6">
    <location>
        <begin position="12"/>
        <end position="31"/>
    </location>
</feature>
<evidence type="ECO:0000256" key="3">
    <source>
        <dbReference type="ARBA" id="ARBA00022692"/>
    </source>
</evidence>
<feature type="transmembrane region" description="Helical" evidence="6">
    <location>
        <begin position="403"/>
        <end position="420"/>
    </location>
</feature>
<sequence length="826" mass="96242">MNRNDRTRTIYINSIVTLFSQIVQIVLGFLIRKIFINTLGINYLGYNSVFLNILQMLNLADLGVGVAITSFLYKPLAEKNHGRINALMYLYKKIYQILGIVVALIGIVISLFLPFIITDSVCSNSYLLILFYINLIGTVSTYYLSYKRNLLIANQESYITSFVDTCMYFITSIVQIILLCMYPNYIVYLILVVGKNIVSNVILSYKCSKKYLYLKEPVNKNYISEYKKPIINYVKDVFVSKIGAYIFYGTDNIIISIFRGSLSAGYLSNYTLVTTQVNAVVTQVLSSLQATFGNYINTTTELKKQKEMTDNYLCANFILGNFCMICILLLIQPFINLVFGNDFVLGNSTVIWITINLFLSVLIQLPSQIFVIYKLFHYDRPIILISATLNIIVSILLVKQLGIDGVLIGTFITSLVYLFFRFYIICRKVYDIKYSYYMRKIINYFIISFLSTYVINFLVREFPNNSVICFFLKTCYVGILAICIPILFLTKTKEFQYLLDKMVPQKYVHFFCGKKIIIFSILLAIMSLFTGDCLRNKYDGAVYSAGDGNKSLIRTDEYKENEVRISTHEKFMHISFDDTIYLFKDLNENKDVYNTIFDNQTLQWMKVLHQQYGAVFSFYVYFQDENFSLLECTGKFSKEFKDNSDWLKFGFHTIDANTTYNNKTKYTLLDDYSTTINELIRITSEENIDNVVRLQSFRGSKEELEALNTEVMVEPIVGYLTADDLRQSYYLNEEDNKYIYANDEFLDQNNNIWFFSTDLRVEFIESMEDKINEFDTAAWNNQKSDLIIFTHEWLLDEQIRKKIEQLCEYAVKQGYNFDFPEKIILE</sequence>
<feature type="transmembrane region" description="Helical" evidence="6">
    <location>
        <begin position="94"/>
        <end position="117"/>
    </location>
</feature>
<organism evidence="7 8">
    <name type="scientific">Hungatella hathewayi</name>
    <dbReference type="NCBI Taxonomy" id="154046"/>
    <lineage>
        <taxon>Bacteria</taxon>
        <taxon>Bacillati</taxon>
        <taxon>Bacillota</taxon>
        <taxon>Clostridia</taxon>
        <taxon>Lachnospirales</taxon>
        <taxon>Lachnospiraceae</taxon>
        <taxon>Hungatella</taxon>
    </lineage>
</organism>
<feature type="transmembrane region" description="Helical" evidence="6">
    <location>
        <begin position="441"/>
        <end position="459"/>
    </location>
</feature>
<dbReference type="Proteomes" id="UP000095651">
    <property type="component" value="Unassembled WGS sequence"/>
</dbReference>
<dbReference type="GO" id="GO:0005886">
    <property type="term" value="C:plasma membrane"/>
    <property type="evidence" value="ECO:0007669"/>
    <property type="project" value="UniProtKB-SubCell"/>
</dbReference>
<dbReference type="InterPro" id="IPR050833">
    <property type="entry name" value="Poly_Biosynth_Transport"/>
</dbReference>
<feature type="transmembrane region" description="Helical" evidence="6">
    <location>
        <begin position="312"/>
        <end position="331"/>
    </location>
</feature>
<evidence type="ECO:0000256" key="6">
    <source>
        <dbReference type="SAM" id="Phobius"/>
    </source>
</evidence>
<feature type="transmembrane region" description="Helical" evidence="6">
    <location>
        <begin position="123"/>
        <end position="146"/>
    </location>
</feature>
<proteinExistence type="predicted"/>
<dbReference type="EMBL" id="CYZE01000039">
    <property type="protein sequence ID" value="CUP49383.1"/>
    <property type="molecule type" value="Genomic_DNA"/>
</dbReference>
<feature type="transmembrane region" description="Helical" evidence="6">
    <location>
        <begin position="510"/>
        <end position="529"/>
    </location>
</feature>
<evidence type="ECO:0000256" key="4">
    <source>
        <dbReference type="ARBA" id="ARBA00022989"/>
    </source>
</evidence>
<dbReference type="PANTHER" id="PTHR30250:SF26">
    <property type="entry name" value="PSMA PROTEIN"/>
    <property type="match status" value="1"/>
</dbReference>
<dbReference type="RefSeq" id="WP_055660968.1">
    <property type="nucleotide sequence ID" value="NZ_CABIXC010000039.1"/>
</dbReference>
<evidence type="ECO:0000256" key="5">
    <source>
        <dbReference type="ARBA" id="ARBA00023136"/>
    </source>
</evidence>
<keyword evidence="4 6" id="KW-1133">Transmembrane helix</keyword>
<reference evidence="7 8" key="1">
    <citation type="submission" date="2015-09" db="EMBL/GenBank/DDBJ databases">
        <authorList>
            <consortium name="Pathogen Informatics"/>
        </authorList>
    </citation>
    <scope>NUCLEOTIDE SEQUENCE [LARGE SCALE GENOMIC DNA]</scope>
    <source>
        <strain evidence="7 8">2789STDY5608850</strain>
    </source>
</reference>
<feature type="transmembrane region" description="Helical" evidence="6">
    <location>
        <begin position="465"/>
        <end position="489"/>
    </location>
</feature>
<evidence type="ECO:0000313" key="7">
    <source>
        <dbReference type="EMBL" id="CUP49383.1"/>
    </source>
</evidence>
<feature type="transmembrane region" description="Helical" evidence="6">
    <location>
        <begin position="185"/>
        <end position="205"/>
    </location>
</feature>
<evidence type="ECO:0000256" key="1">
    <source>
        <dbReference type="ARBA" id="ARBA00004651"/>
    </source>
</evidence>
<keyword evidence="5 6" id="KW-0472">Membrane</keyword>
<dbReference type="AlphaFoldDB" id="A0A174NLD3"/>
<feature type="transmembrane region" description="Helical" evidence="6">
    <location>
        <begin position="158"/>
        <end position="179"/>
    </location>
</feature>
<accession>A0A174NLD3</accession>
<evidence type="ECO:0000256" key="2">
    <source>
        <dbReference type="ARBA" id="ARBA00022475"/>
    </source>
</evidence>
<keyword evidence="2" id="KW-1003">Cell membrane</keyword>
<dbReference type="PANTHER" id="PTHR30250">
    <property type="entry name" value="PST FAMILY PREDICTED COLANIC ACID TRANSPORTER"/>
    <property type="match status" value="1"/>
</dbReference>